<dbReference type="CDD" id="cd03443">
    <property type="entry name" value="PaaI_thioesterase"/>
    <property type="match status" value="1"/>
</dbReference>
<reference evidence="4" key="1">
    <citation type="journal article" date="2014" name="Genome Biol. Evol.">
        <title>Pangenome evidence for extensive interdomain horizontal transfer affecting lineage core and shell genes in uncultured planktonic thaumarchaeota and euryarchaeota.</title>
        <authorList>
            <person name="Deschamps P."/>
            <person name="Zivanovic Y."/>
            <person name="Moreira D."/>
            <person name="Rodriguez-Valera F."/>
            <person name="Lopez-Garcia P."/>
        </authorList>
    </citation>
    <scope>NUCLEOTIDE SEQUENCE</scope>
</reference>
<accession>A0A075G4E3</accession>
<comment type="similarity">
    <text evidence="1">Belongs to the thioesterase PaaI family.</text>
</comment>
<dbReference type="SUPFAM" id="SSF54637">
    <property type="entry name" value="Thioesterase/thiol ester dehydrase-isomerase"/>
    <property type="match status" value="1"/>
</dbReference>
<evidence type="ECO:0000256" key="2">
    <source>
        <dbReference type="ARBA" id="ARBA00022801"/>
    </source>
</evidence>
<dbReference type="InterPro" id="IPR006683">
    <property type="entry name" value="Thioestr_dom"/>
</dbReference>
<keyword evidence="2" id="KW-0378">Hydrolase</keyword>
<dbReference type="Gene3D" id="3.10.129.10">
    <property type="entry name" value="Hotdog Thioesterase"/>
    <property type="match status" value="1"/>
</dbReference>
<organism evidence="4">
    <name type="scientific">uncultured marine group II/III euryarchaeote AD1000_86_F07</name>
    <dbReference type="NCBI Taxonomy" id="1457816"/>
    <lineage>
        <taxon>Archaea</taxon>
        <taxon>Methanobacteriati</taxon>
        <taxon>Methanobacteriota</taxon>
        <taxon>environmental samples</taxon>
    </lineage>
</organism>
<sequence length="140" mass="14876">MTDELSTPRLTKFAEIVGFEVTKFDDGRCTVEATVDERHLNLGGVAHGGLHATMLDTSMGGALVSTLPKEEWCATAQIDISYLNAASLGSHLTANGSVVRRGRNLAHLEGELVSEDGTVIATAKGTWAIWRKRPSSLGGP</sequence>
<evidence type="ECO:0000256" key="1">
    <source>
        <dbReference type="ARBA" id="ARBA00008324"/>
    </source>
</evidence>
<feature type="domain" description="Thioesterase" evidence="3">
    <location>
        <begin position="43"/>
        <end position="120"/>
    </location>
</feature>
<dbReference type="InterPro" id="IPR029069">
    <property type="entry name" value="HotDog_dom_sf"/>
</dbReference>
<evidence type="ECO:0000259" key="3">
    <source>
        <dbReference type="Pfam" id="PF03061"/>
    </source>
</evidence>
<evidence type="ECO:0000313" key="4">
    <source>
        <dbReference type="EMBL" id="AIE96667.1"/>
    </source>
</evidence>
<dbReference type="InterPro" id="IPR039298">
    <property type="entry name" value="ACOT13"/>
</dbReference>
<dbReference type="PANTHER" id="PTHR21660">
    <property type="entry name" value="THIOESTERASE SUPERFAMILY MEMBER-RELATED"/>
    <property type="match status" value="1"/>
</dbReference>
<dbReference type="AlphaFoldDB" id="A0A075G4E3"/>
<dbReference type="EMBL" id="KF900486">
    <property type="protein sequence ID" value="AIE96667.1"/>
    <property type="molecule type" value="Genomic_DNA"/>
</dbReference>
<name>A0A075G4E3_9EURY</name>
<dbReference type="PANTHER" id="PTHR21660:SF1">
    <property type="entry name" value="ACYL-COENZYME A THIOESTERASE 13"/>
    <property type="match status" value="1"/>
</dbReference>
<proteinExistence type="inferred from homology"/>
<dbReference type="GO" id="GO:0047617">
    <property type="term" value="F:fatty acyl-CoA hydrolase activity"/>
    <property type="evidence" value="ECO:0007669"/>
    <property type="project" value="InterPro"/>
</dbReference>
<dbReference type="NCBIfam" id="TIGR00369">
    <property type="entry name" value="unchar_dom_1"/>
    <property type="match status" value="1"/>
</dbReference>
<protein>
    <submittedName>
        <fullName evidence="4">Phenylacetic acid degradation-related protein</fullName>
    </submittedName>
</protein>
<dbReference type="Pfam" id="PF03061">
    <property type="entry name" value="4HBT"/>
    <property type="match status" value="1"/>
</dbReference>
<dbReference type="InterPro" id="IPR003736">
    <property type="entry name" value="PAAI_dom"/>
</dbReference>